<evidence type="ECO:0000313" key="2">
    <source>
        <dbReference type="Proteomes" id="UP001516400"/>
    </source>
</evidence>
<dbReference type="Proteomes" id="UP001516400">
    <property type="component" value="Unassembled WGS sequence"/>
</dbReference>
<dbReference type="AlphaFoldDB" id="A0ABD2MHD2"/>
<organism evidence="1 2">
    <name type="scientific">Cryptolaemus montrouzieri</name>
    <dbReference type="NCBI Taxonomy" id="559131"/>
    <lineage>
        <taxon>Eukaryota</taxon>
        <taxon>Metazoa</taxon>
        <taxon>Ecdysozoa</taxon>
        <taxon>Arthropoda</taxon>
        <taxon>Hexapoda</taxon>
        <taxon>Insecta</taxon>
        <taxon>Pterygota</taxon>
        <taxon>Neoptera</taxon>
        <taxon>Endopterygota</taxon>
        <taxon>Coleoptera</taxon>
        <taxon>Polyphaga</taxon>
        <taxon>Cucujiformia</taxon>
        <taxon>Coccinelloidea</taxon>
        <taxon>Coccinellidae</taxon>
        <taxon>Scymninae</taxon>
        <taxon>Scymnini</taxon>
        <taxon>Cryptolaemus</taxon>
    </lineage>
</organism>
<sequence length="212" mass="24199">MRRKKLATLHTKEDYVDVMKDFGTVRSLEKDWALKNRSLDPSMGLFANVILKLSSSCDHDQIEIYETEEEKFENAYYQLKSAMECFVTQSDRLPEQLKLTQIKVNRNEDDIVLLPVSLPSFEDQSSSYQEAPVAESSAICNHSLNKITESTVVLSRVCVKVYDCYGKDYIARALIEMGSQANSITNNMCTRLGFTKKSVEMNVRGINQNAKW</sequence>
<proteinExistence type="predicted"/>
<dbReference type="EMBL" id="JABFTP020000001">
    <property type="protein sequence ID" value="KAL3265754.1"/>
    <property type="molecule type" value="Genomic_DNA"/>
</dbReference>
<protein>
    <submittedName>
        <fullName evidence="1">Uncharacterized protein</fullName>
    </submittedName>
</protein>
<gene>
    <name evidence="1" type="ORF">HHI36_009955</name>
</gene>
<evidence type="ECO:0000313" key="1">
    <source>
        <dbReference type="EMBL" id="KAL3265754.1"/>
    </source>
</evidence>
<name>A0ABD2MHD2_9CUCU</name>
<accession>A0ABD2MHD2</accession>
<keyword evidence="2" id="KW-1185">Reference proteome</keyword>
<reference evidence="1 2" key="1">
    <citation type="journal article" date="2021" name="BMC Biol.">
        <title>Horizontally acquired antibacterial genes associated with adaptive radiation of ladybird beetles.</title>
        <authorList>
            <person name="Li H.S."/>
            <person name="Tang X.F."/>
            <person name="Huang Y.H."/>
            <person name="Xu Z.Y."/>
            <person name="Chen M.L."/>
            <person name="Du X.Y."/>
            <person name="Qiu B.Y."/>
            <person name="Chen P.T."/>
            <person name="Zhang W."/>
            <person name="Slipinski A."/>
            <person name="Escalona H.E."/>
            <person name="Waterhouse R.M."/>
            <person name="Zwick A."/>
            <person name="Pang H."/>
        </authorList>
    </citation>
    <scope>NUCLEOTIDE SEQUENCE [LARGE SCALE GENOMIC DNA]</scope>
    <source>
        <strain evidence="1">SYSU2018</strain>
    </source>
</reference>
<comment type="caution">
    <text evidence="1">The sequence shown here is derived from an EMBL/GenBank/DDBJ whole genome shotgun (WGS) entry which is preliminary data.</text>
</comment>